<feature type="non-terminal residue" evidence="2">
    <location>
        <position position="1"/>
    </location>
</feature>
<dbReference type="SUPFAM" id="SSF109604">
    <property type="entry name" value="HD-domain/PDEase-like"/>
    <property type="match status" value="1"/>
</dbReference>
<comment type="caution">
    <text evidence="2">The sequence shown here is derived from an EMBL/GenBank/DDBJ whole genome shotgun (WGS) entry which is preliminary data.</text>
</comment>
<organism evidence="2 3">
    <name type="scientific">Candidatus Segetimicrobium genomatis</name>
    <dbReference type="NCBI Taxonomy" id="2569760"/>
    <lineage>
        <taxon>Bacteria</taxon>
        <taxon>Bacillati</taxon>
        <taxon>Candidatus Sysuimicrobiota</taxon>
        <taxon>Candidatus Sysuimicrobiia</taxon>
        <taxon>Candidatus Sysuimicrobiales</taxon>
        <taxon>Candidatus Segetimicrobiaceae</taxon>
        <taxon>Candidatus Segetimicrobium</taxon>
    </lineage>
</organism>
<dbReference type="CDD" id="cd00077">
    <property type="entry name" value="HDc"/>
    <property type="match status" value="1"/>
</dbReference>
<dbReference type="Proteomes" id="UP000318661">
    <property type="component" value="Unassembled WGS sequence"/>
</dbReference>
<dbReference type="InterPro" id="IPR003018">
    <property type="entry name" value="GAF"/>
</dbReference>
<gene>
    <name evidence="2" type="ORF">E6G99_08415</name>
</gene>
<dbReference type="InterPro" id="IPR029016">
    <property type="entry name" value="GAF-like_dom_sf"/>
</dbReference>
<dbReference type="AlphaFoldDB" id="A0A537LGQ4"/>
<evidence type="ECO:0000313" key="3">
    <source>
        <dbReference type="Proteomes" id="UP000318661"/>
    </source>
</evidence>
<dbReference type="Gene3D" id="3.30.450.40">
    <property type="match status" value="1"/>
</dbReference>
<feature type="domain" description="HD-GYP" evidence="1">
    <location>
        <begin position="75"/>
        <end position="262"/>
    </location>
</feature>
<dbReference type="PANTHER" id="PTHR45228:SF1">
    <property type="entry name" value="CYCLIC DI-GMP PHOSPHODIESTERASE TM_0186"/>
    <property type="match status" value="1"/>
</dbReference>
<dbReference type="InterPro" id="IPR052020">
    <property type="entry name" value="Cyclic_di-GMP/3'3'-cGAMP_PDE"/>
</dbReference>
<dbReference type="InterPro" id="IPR003607">
    <property type="entry name" value="HD/PDEase_dom"/>
</dbReference>
<dbReference type="PANTHER" id="PTHR45228">
    <property type="entry name" value="CYCLIC DI-GMP PHOSPHODIESTERASE TM_0186-RELATED"/>
    <property type="match status" value="1"/>
</dbReference>
<proteinExistence type="predicted"/>
<reference evidence="2 3" key="1">
    <citation type="journal article" date="2019" name="Nat. Microbiol.">
        <title>Mediterranean grassland soil C-N compound turnover is dependent on rainfall and depth, and is mediated by genomically divergent microorganisms.</title>
        <authorList>
            <person name="Diamond S."/>
            <person name="Andeer P.F."/>
            <person name="Li Z."/>
            <person name="Crits-Christoph A."/>
            <person name="Burstein D."/>
            <person name="Anantharaman K."/>
            <person name="Lane K.R."/>
            <person name="Thomas B.C."/>
            <person name="Pan C."/>
            <person name="Northen T.R."/>
            <person name="Banfield J.F."/>
        </authorList>
    </citation>
    <scope>NUCLEOTIDE SEQUENCE [LARGE SCALE GENOMIC DNA]</scope>
    <source>
        <strain evidence="2">NP_2</strain>
    </source>
</reference>
<dbReference type="InterPro" id="IPR006675">
    <property type="entry name" value="HDIG_dom"/>
</dbReference>
<dbReference type="NCBIfam" id="TIGR00277">
    <property type="entry name" value="HDIG"/>
    <property type="match status" value="1"/>
</dbReference>
<dbReference type="InterPro" id="IPR037522">
    <property type="entry name" value="HD_GYP_dom"/>
</dbReference>
<dbReference type="EMBL" id="VBAJ01000214">
    <property type="protein sequence ID" value="TMJ06887.1"/>
    <property type="molecule type" value="Genomic_DNA"/>
</dbReference>
<dbReference type="PROSITE" id="PS51832">
    <property type="entry name" value="HD_GYP"/>
    <property type="match status" value="1"/>
</dbReference>
<dbReference type="Gene3D" id="1.10.3210.10">
    <property type="entry name" value="Hypothetical protein af1432"/>
    <property type="match status" value="1"/>
</dbReference>
<evidence type="ECO:0000313" key="2">
    <source>
        <dbReference type="EMBL" id="TMJ06887.1"/>
    </source>
</evidence>
<dbReference type="SUPFAM" id="SSF55781">
    <property type="entry name" value="GAF domain-like"/>
    <property type="match status" value="1"/>
</dbReference>
<protein>
    <submittedName>
        <fullName evidence="2">HD domain-containing protein</fullName>
    </submittedName>
</protein>
<evidence type="ECO:0000259" key="1">
    <source>
        <dbReference type="PROSITE" id="PS51832"/>
    </source>
</evidence>
<sequence length="262" mass="29551">FTRADLLVKERFRSYYAAPLVAKGQVEGVLEVFHRGPFEATTDWLDFLVALAGQAAIAVDNVTLFSDVQTANMELKAAYDNTLEGWVRALDLRDKETEGHTQRVTDLTVRLARALDVPEADLLHVYRGALLHDIGKMAIPDAVLLKPGPLTPQERQVIERHPGYAYEFLSSIPYLRPALDIPYCHHEKWDGTGYPRGLKGEQIPLVARIFAVADVWDALRSDRPYRKGWSDEQALQYIREQSGTHFDPKVAGLFLKTEPLRG</sequence>
<dbReference type="SMART" id="SM00471">
    <property type="entry name" value="HDc"/>
    <property type="match status" value="1"/>
</dbReference>
<accession>A0A537LGQ4</accession>
<dbReference type="Pfam" id="PF01590">
    <property type="entry name" value="GAF"/>
    <property type="match status" value="1"/>
</dbReference>
<dbReference type="Pfam" id="PF13487">
    <property type="entry name" value="HD_5"/>
    <property type="match status" value="1"/>
</dbReference>
<name>A0A537LGQ4_9BACT</name>